<sequence length="98" mass="10367">MNEQITSPQGTPPPNYLVFAILVTIFCCQILGIVSIVFAAQVNSKWSAGDIEGAINASKNAKLWAWISFAVGGAIAIILTMLSVFGILLGISFGGFDF</sequence>
<dbReference type="InterPro" id="IPR007593">
    <property type="entry name" value="CD225/Dispanin_fam"/>
</dbReference>
<name>A0A9X3F4T8_9BACT</name>
<dbReference type="RefSeq" id="WP_343332938.1">
    <property type="nucleotide sequence ID" value="NZ_JAPOHD010000020.1"/>
</dbReference>
<dbReference type="Pfam" id="PF04505">
    <property type="entry name" value="CD225"/>
    <property type="match status" value="1"/>
</dbReference>
<keyword evidence="3 5" id="KW-1133">Transmembrane helix</keyword>
<keyword evidence="4 5" id="KW-0472">Membrane</keyword>
<evidence type="ECO:0000313" key="6">
    <source>
        <dbReference type="EMBL" id="MCY1720604.1"/>
    </source>
</evidence>
<feature type="transmembrane region" description="Helical" evidence="5">
    <location>
        <begin position="63"/>
        <end position="96"/>
    </location>
</feature>
<gene>
    <name evidence="6" type="ORF">OU798_09640</name>
</gene>
<evidence type="ECO:0000256" key="4">
    <source>
        <dbReference type="ARBA" id="ARBA00023136"/>
    </source>
</evidence>
<dbReference type="Proteomes" id="UP001145087">
    <property type="component" value="Unassembled WGS sequence"/>
</dbReference>
<accession>A0A9X3F4T8</accession>
<evidence type="ECO:0000256" key="2">
    <source>
        <dbReference type="ARBA" id="ARBA00022692"/>
    </source>
</evidence>
<comment type="caution">
    <text evidence="6">The sequence shown here is derived from an EMBL/GenBank/DDBJ whole genome shotgun (WGS) entry which is preliminary data.</text>
</comment>
<comment type="subcellular location">
    <subcellularLocation>
        <location evidence="1">Membrane</location>
    </subcellularLocation>
</comment>
<keyword evidence="7" id="KW-1185">Reference proteome</keyword>
<dbReference type="PANTHER" id="PTHR14948">
    <property type="entry name" value="NG5"/>
    <property type="match status" value="1"/>
</dbReference>
<evidence type="ECO:0000256" key="5">
    <source>
        <dbReference type="SAM" id="Phobius"/>
    </source>
</evidence>
<proteinExistence type="predicted"/>
<evidence type="ECO:0000313" key="7">
    <source>
        <dbReference type="Proteomes" id="UP001145087"/>
    </source>
</evidence>
<dbReference type="PANTHER" id="PTHR14948:SF25">
    <property type="entry name" value="DUF4190 DOMAIN-CONTAINING PROTEIN"/>
    <property type="match status" value="1"/>
</dbReference>
<evidence type="ECO:0000256" key="1">
    <source>
        <dbReference type="ARBA" id="ARBA00004370"/>
    </source>
</evidence>
<dbReference type="InterPro" id="IPR051423">
    <property type="entry name" value="CD225/Dispanin"/>
</dbReference>
<feature type="transmembrane region" description="Helical" evidence="5">
    <location>
        <begin position="16"/>
        <end position="42"/>
    </location>
</feature>
<reference evidence="6" key="1">
    <citation type="submission" date="2022-11" db="EMBL/GenBank/DDBJ databases">
        <title>Marilongibacter aestuarii gen. nov., sp. nov., isolated from tidal flat sediment.</title>
        <authorList>
            <person name="Jiayan W."/>
        </authorList>
    </citation>
    <scope>NUCLEOTIDE SEQUENCE</scope>
    <source>
        <strain evidence="6">Z1-6</strain>
    </source>
</reference>
<protein>
    <submittedName>
        <fullName evidence="6">CD225/dispanin family protein</fullName>
    </submittedName>
</protein>
<organism evidence="6 7">
    <name type="scientific">Draconibacterium aestuarii</name>
    <dbReference type="NCBI Taxonomy" id="2998507"/>
    <lineage>
        <taxon>Bacteria</taxon>
        <taxon>Pseudomonadati</taxon>
        <taxon>Bacteroidota</taxon>
        <taxon>Bacteroidia</taxon>
        <taxon>Marinilabiliales</taxon>
        <taxon>Prolixibacteraceae</taxon>
        <taxon>Draconibacterium</taxon>
    </lineage>
</organism>
<keyword evidence="2 5" id="KW-0812">Transmembrane</keyword>
<dbReference type="GO" id="GO:0016020">
    <property type="term" value="C:membrane"/>
    <property type="evidence" value="ECO:0007669"/>
    <property type="project" value="UniProtKB-SubCell"/>
</dbReference>
<dbReference type="EMBL" id="JAPOHD010000020">
    <property type="protein sequence ID" value="MCY1720604.1"/>
    <property type="molecule type" value="Genomic_DNA"/>
</dbReference>
<dbReference type="AlphaFoldDB" id="A0A9X3F4T8"/>
<evidence type="ECO:0000256" key="3">
    <source>
        <dbReference type="ARBA" id="ARBA00022989"/>
    </source>
</evidence>